<accession>A0AB39XZR5</accession>
<organism evidence="3">
    <name type="scientific">Streptomyces sp. R33</name>
    <dbReference type="NCBI Taxonomy" id="3238629"/>
    <lineage>
        <taxon>Bacteria</taxon>
        <taxon>Bacillati</taxon>
        <taxon>Actinomycetota</taxon>
        <taxon>Actinomycetes</taxon>
        <taxon>Kitasatosporales</taxon>
        <taxon>Streptomycetaceae</taxon>
        <taxon>Streptomyces</taxon>
    </lineage>
</organism>
<dbReference type="InterPro" id="IPR045361">
    <property type="entry name" value="CIS_tube_prot_N"/>
</dbReference>
<feature type="compositionally biased region" description="Low complexity" evidence="1">
    <location>
        <begin position="178"/>
        <end position="192"/>
    </location>
</feature>
<proteinExistence type="predicted"/>
<feature type="region of interest" description="Disordered" evidence="1">
    <location>
        <begin position="327"/>
        <end position="360"/>
    </location>
</feature>
<dbReference type="EMBL" id="CP165727">
    <property type="protein sequence ID" value="XDV63242.1"/>
    <property type="molecule type" value="Genomic_DNA"/>
</dbReference>
<evidence type="ECO:0000313" key="3">
    <source>
        <dbReference type="EMBL" id="XDV63242.1"/>
    </source>
</evidence>
<feature type="compositionally biased region" description="Basic and acidic residues" evidence="1">
    <location>
        <begin position="165"/>
        <end position="177"/>
    </location>
</feature>
<gene>
    <name evidence="3" type="ORF">AB5J51_10005</name>
</gene>
<protein>
    <recommendedName>
        <fullName evidence="2">Contractile injection system tube protein N-terminal domain-containing protein</fullName>
    </recommendedName>
</protein>
<name>A0AB39XZR5_9ACTN</name>
<feature type="domain" description="Contractile injection system tube protein N-terminal" evidence="2">
    <location>
        <begin position="10"/>
        <end position="160"/>
    </location>
</feature>
<feature type="compositionally biased region" description="Polar residues" evidence="1">
    <location>
        <begin position="193"/>
        <end position="207"/>
    </location>
</feature>
<dbReference type="RefSeq" id="WP_168724239.1">
    <property type="nucleotide sequence ID" value="NZ_CP165727.1"/>
</dbReference>
<feature type="region of interest" description="Disordered" evidence="1">
    <location>
        <begin position="49"/>
        <end position="69"/>
    </location>
</feature>
<reference evidence="3" key="1">
    <citation type="submission" date="2024-08" db="EMBL/GenBank/DDBJ databases">
        <authorList>
            <person name="Yu S.T."/>
        </authorList>
    </citation>
    <scope>NUCLEOTIDE SEQUENCE</scope>
    <source>
        <strain evidence="3">R33</strain>
    </source>
</reference>
<dbReference type="Pfam" id="PF19266">
    <property type="entry name" value="CIS_tube"/>
    <property type="match status" value="1"/>
</dbReference>
<feature type="compositionally biased region" description="Basic and acidic residues" evidence="1">
    <location>
        <begin position="388"/>
        <end position="397"/>
    </location>
</feature>
<sequence length="446" mass="45850">MTALVHATLQRLTVTAQPGKDQPPLVKEAADSRPLAVQFNPATLRISRNNNVDRGGATTRNQKVQHPAQEGSTLTFDLEFDTAEQRGGGQYVDVRRWTALVRQFVEPPAKTSDPPPAVRFVWGTLRYNGIVTQVTEELDHFAPDGTPLRAKVGVTIVEQNFAYQAHDEGPGTRDARTATEAGEGRTGAAPGTSGTSRPRQVVQAQEGESAQQLLSRLGLDPAAWRGAMSGLDSPLTLAAGAAVQLGAEVSAGFAAAAGISLSAGFAGDAAPTSAGGLAAALGAGGGSGADPAPAGFVLSAGGGIAASADIVAGARVDSATARARQSFEVPTAAAGPPVREPTRPGPARYAPPPVPDRRSLGYGRGIPLRARADPATLAEVRAGGARSLADRARREEIPPPDPAAAPWERLPPAAPGRAAADCDTPRQRGRDAGPTTLRWTPRGGPP</sequence>
<feature type="region of interest" description="Disordered" evidence="1">
    <location>
        <begin position="165"/>
        <end position="207"/>
    </location>
</feature>
<feature type="region of interest" description="Disordered" evidence="1">
    <location>
        <begin position="381"/>
        <end position="446"/>
    </location>
</feature>
<evidence type="ECO:0000259" key="2">
    <source>
        <dbReference type="Pfam" id="PF19266"/>
    </source>
</evidence>
<dbReference type="AlphaFoldDB" id="A0AB39XZR5"/>
<evidence type="ECO:0000256" key="1">
    <source>
        <dbReference type="SAM" id="MobiDB-lite"/>
    </source>
</evidence>